<protein>
    <submittedName>
        <fullName evidence="2">Metal-dependent hydrolases of the beta-lactamase superfamily I</fullName>
    </submittedName>
</protein>
<dbReference type="InterPro" id="IPR036866">
    <property type="entry name" value="RibonucZ/Hydroxyglut_hydro"/>
</dbReference>
<dbReference type="InterPro" id="IPR001279">
    <property type="entry name" value="Metallo-B-lactamas"/>
</dbReference>
<dbReference type="CDD" id="cd07715">
    <property type="entry name" value="TaR3-like_MBL-fold"/>
    <property type="match status" value="1"/>
</dbReference>
<dbReference type="GO" id="GO:0042781">
    <property type="term" value="F:3'-tRNA processing endoribonuclease activity"/>
    <property type="evidence" value="ECO:0007669"/>
    <property type="project" value="TreeGrafter"/>
</dbReference>
<dbReference type="SUPFAM" id="SSF56281">
    <property type="entry name" value="Metallo-hydrolase/oxidoreductase"/>
    <property type="match status" value="1"/>
</dbReference>
<accession>A0A3B0VWA0</accession>
<evidence type="ECO:0000313" key="2">
    <source>
        <dbReference type="EMBL" id="VAW36496.1"/>
    </source>
</evidence>
<reference evidence="2" key="1">
    <citation type="submission" date="2018-06" db="EMBL/GenBank/DDBJ databases">
        <authorList>
            <person name="Zhirakovskaya E."/>
        </authorList>
    </citation>
    <scope>NUCLEOTIDE SEQUENCE</scope>
</reference>
<evidence type="ECO:0000259" key="1">
    <source>
        <dbReference type="SMART" id="SM00849"/>
    </source>
</evidence>
<name>A0A3B0VWA0_9ZZZZ</name>
<dbReference type="Gene3D" id="3.60.15.10">
    <property type="entry name" value="Ribonuclease Z/Hydroxyacylglutathione hydrolase-like"/>
    <property type="match status" value="1"/>
</dbReference>
<dbReference type="AlphaFoldDB" id="A0A3B0VWA0"/>
<gene>
    <name evidence="2" type="ORF">MNBD_DELTA02-248</name>
</gene>
<organism evidence="2">
    <name type="scientific">hydrothermal vent metagenome</name>
    <dbReference type="NCBI Taxonomy" id="652676"/>
    <lineage>
        <taxon>unclassified sequences</taxon>
        <taxon>metagenomes</taxon>
        <taxon>ecological metagenomes</taxon>
    </lineage>
</organism>
<dbReference type="Pfam" id="PF12706">
    <property type="entry name" value="Lactamase_B_2"/>
    <property type="match status" value="1"/>
</dbReference>
<dbReference type="PANTHER" id="PTHR46018:SF2">
    <property type="entry name" value="ZINC PHOSPHODIESTERASE ELAC PROTEIN 1"/>
    <property type="match status" value="1"/>
</dbReference>
<dbReference type="EMBL" id="UOEZ01000041">
    <property type="protein sequence ID" value="VAW36496.1"/>
    <property type="molecule type" value="Genomic_DNA"/>
</dbReference>
<dbReference type="SMART" id="SM00849">
    <property type="entry name" value="Lactamase_B"/>
    <property type="match status" value="1"/>
</dbReference>
<proteinExistence type="predicted"/>
<sequence length="279" mass="31483">MLVRCWGSRGSISVSGKEYIKYGGDTTCVEVVGSSGDIIILDAGTGIRRLGNKLMDEKPSEINIFFTHSHWDHLAGFPFFKPLYHGHSHIHIRGPRTTQDSIMKIVSHTMTPPYFPVELEDIHADIEFLSTTQDTIEIGSMKVRTIPLSHTNKGVGYSIEEDGKSFVFLTDNELTHKHHYGLERSEYVKFSEGADLLIHDAEFTPREYERTKGWGHSVYHDALDMAIEAGVKELGLFHHNQDRTDDQIDAINEDCVRIIKEKKVKLLCTAVATGTEIEL</sequence>
<keyword evidence="2" id="KW-0378">Hydrolase</keyword>
<feature type="domain" description="Metallo-beta-lactamase" evidence="1">
    <location>
        <begin position="25"/>
        <end position="216"/>
    </location>
</feature>
<dbReference type="PANTHER" id="PTHR46018">
    <property type="entry name" value="ZINC PHOSPHODIESTERASE ELAC PROTEIN 1"/>
    <property type="match status" value="1"/>
</dbReference>